<organism evidence="15 16">
    <name type="scientific">Streptococcus canis</name>
    <dbReference type="NCBI Taxonomy" id="1329"/>
    <lineage>
        <taxon>Bacteria</taxon>
        <taxon>Bacillati</taxon>
        <taxon>Bacillota</taxon>
        <taxon>Bacilli</taxon>
        <taxon>Lactobacillales</taxon>
        <taxon>Streptococcaceae</taxon>
        <taxon>Streptococcus</taxon>
    </lineage>
</organism>
<evidence type="ECO:0000256" key="2">
    <source>
        <dbReference type="ARBA" id="ARBA00006068"/>
    </source>
</evidence>
<protein>
    <recommendedName>
        <fullName evidence="11">Regulatory protein MsrR</fullName>
    </recommendedName>
</protein>
<keyword evidence="8 13" id="KW-0472">Membrane</keyword>
<evidence type="ECO:0000256" key="1">
    <source>
        <dbReference type="ARBA" id="ARBA00004401"/>
    </source>
</evidence>
<feature type="transmembrane region" description="Helical" evidence="13">
    <location>
        <begin position="170"/>
        <end position="191"/>
    </location>
</feature>
<keyword evidence="7" id="KW-0805">Transcription regulation</keyword>
<evidence type="ECO:0000256" key="5">
    <source>
        <dbReference type="ARBA" id="ARBA00022968"/>
    </source>
</evidence>
<comment type="subcellular location">
    <subcellularLocation>
        <location evidence="1">Cell membrane</location>
        <topology evidence="1">Single-pass type II membrane protein</topology>
    </subcellularLocation>
</comment>
<evidence type="ECO:0000313" key="16">
    <source>
        <dbReference type="Proteomes" id="UP001186118"/>
    </source>
</evidence>
<keyword evidence="3" id="KW-1003">Cell membrane</keyword>
<dbReference type="Proteomes" id="UP001186118">
    <property type="component" value="Unassembled WGS sequence"/>
</dbReference>
<sequence length="499" mass="56396">MTKYTSGGLSHHEELRYFYLLRNLTYLSENEKREFAFLKSKMEAGRTHSSSSKSRSEVRQPTSYPVDDYYQGDYPKTYLDQTYTEEGVPLGPSGLPLYPREEKRRSKRQAKVATRQAMVSQEPVYGYCQEYPQDLNPRYGDYAYQEDYADPTPLPKTKKRSRKKKSYLKGFFKLIGLLLLVMVLGLGFMFAKGIFEVSTNKVNYKPAVSQAFNGKETKDGTNILILGSDQRVTQGSTEARTDTIMVVNVGNKDKKTKMVSFMRDTLVNIPGYSYNDSDSYDLKLNTSFNLGEQENHHGAEFVRQTLKHNFDIDIKYYVMVDFETFAEAIDTLFPNGVTIDAKFATVGGVAVDSVEVPDDLRMKDGVVPNQTIDVGEQQMDGRTLLNYARFRKDDEGDFGRTVRQQQVMSAVMSQIKDPAKLFTGSAAIGKIYALTSTNVSFPFVLKNGVSILGSGKNGVEHVTIPENGDWVDEYDMYGGQALHIDFDKYQKTLAKLGLR</sequence>
<evidence type="ECO:0000256" key="13">
    <source>
        <dbReference type="SAM" id="Phobius"/>
    </source>
</evidence>
<comment type="similarity">
    <text evidence="2">Belongs to the LytR/CpsA/Psr (LCP) family.</text>
</comment>
<evidence type="ECO:0000256" key="4">
    <source>
        <dbReference type="ARBA" id="ARBA00022692"/>
    </source>
</evidence>
<evidence type="ECO:0000256" key="8">
    <source>
        <dbReference type="ARBA" id="ARBA00023136"/>
    </source>
</evidence>
<gene>
    <name evidence="15" type="ORF">KB584_06360</name>
</gene>
<dbReference type="GO" id="GO:0005886">
    <property type="term" value="C:plasma membrane"/>
    <property type="evidence" value="ECO:0007669"/>
    <property type="project" value="UniProtKB-SubCell"/>
</dbReference>
<dbReference type="Pfam" id="PF03816">
    <property type="entry name" value="LytR_cpsA_psr"/>
    <property type="match status" value="1"/>
</dbReference>
<evidence type="ECO:0000256" key="6">
    <source>
        <dbReference type="ARBA" id="ARBA00022989"/>
    </source>
</evidence>
<feature type="region of interest" description="Disordered" evidence="12">
    <location>
        <begin position="85"/>
        <end position="112"/>
    </location>
</feature>
<dbReference type="Gene3D" id="3.40.630.190">
    <property type="entry name" value="LCP protein"/>
    <property type="match status" value="1"/>
</dbReference>
<keyword evidence="5" id="KW-0735">Signal-anchor</keyword>
<dbReference type="RefSeq" id="WP_317610128.1">
    <property type="nucleotide sequence ID" value="NZ_JAGQEX010000011.1"/>
</dbReference>
<dbReference type="InterPro" id="IPR050922">
    <property type="entry name" value="LytR/CpsA/Psr_CW_biosynth"/>
</dbReference>
<keyword evidence="9" id="KW-0804">Transcription</keyword>
<dbReference type="InterPro" id="IPR004474">
    <property type="entry name" value="LytR_CpsA_psr"/>
</dbReference>
<feature type="domain" description="Cell envelope-related transcriptional attenuator" evidence="14">
    <location>
        <begin position="240"/>
        <end position="416"/>
    </location>
</feature>
<reference evidence="15" key="1">
    <citation type="submission" date="2021-04" db="EMBL/GenBank/DDBJ databases">
        <title>Draft genomes of 20 S. canis strains.</title>
        <authorList>
            <person name="Pagnossin D."/>
            <person name="Weir W."/>
            <person name="Smith A."/>
            <person name="Ure R."/>
            <person name="Oravcova K."/>
        </authorList>
    </citation>
    <scope>NUCLEOTIDE SEQUENCE</scope>
    <source>
        <strain evidence="15">284</strain>
    </source>
</reference>
<evidence type="ECO:0000256" key="12">
    <source>
        <dbReference type="SAM" id="MobiDB-lite"/>
    </source>
</evidence>
<accession>A0AAE4TPM7</accession>
<dbReference type="PANTHER" id="PTHR33392:SF8">
    <property type="entry name" value="REGULATORY PROTEIN MSRR"/>
    <property type="match status" value="1"/>
</dbReference>
<proteinExistence type="inferred from homology"/>
<keyword evidence="4 13" id="KW-0812">Transmembrane</keyword>
<name>A0AAE4TPM7_STRCB</name>
<comment type="caution">
    <text evidence="15">The sequence shown here is derived from an EMBL/GenBank/DDBJ whole genome shotgun (WGS) entry which is preliminary data.</text>
</comment>
<dbReference type="EMBL" id="JAGQEX010000011">
    <property type="protein sequence ID" value="MDV5977085.1"/>
    <property type="molecule type" value="Genomic_DNA"/>
</dbReference>
<keyword evidence="6 13" id="KW-1133">Transmembrane helix</keyword>
<comment type="function">
    <text evidence="10">Involved in SarA attenuation. Affects resistance to oxacillin and teicoplanin, as well as the synthesis of virulence factors.</text>
</comment>
<dbReference type="PANTHER" id="PTHR33392">
    <property type="entry name" value="POLYISOPRENYL-TEICHOIC ACID--PEPTIDOGLYCAN TEICHOIC ACID TRANSFERASE TAGU"/>
    <property type="match status" value="1"/>
</dbReference>
<evidence type="ECO:0000256" key="10">
    <source>
        <dbReference type="ARBA" id="ARBA00037178"/>
    </source>
</evidence>
<evidence type="ECO:0000256" key="9">
    <source>
        <dbReference type="ARBA" id="ARBA00023163"/>
    </source>
</evidence>
<evidence type="ECO:0000256" key="3">
    <source>
        <dbReference type="ARBA" id="ARBA00022475"/>
    </source>
</evidence>
<evidence type="ECO:0000259" key="14">
    <source>
        <dbReference type="Pfam" id="PF03816"/>
    </source>
</evidence>
<evidence type="ECO:0000313" key="15">
    <source>
        <dbReference type="EMBL" id="MDV5977085.1"/>
    </source>
</evidence>
<evidence type="ECO:0000256" key="7">
    <source>
        <dbReference type="ARBA" id="ARBA00023015"/>
    </source>
</evidence>
<dbReference type="AlphaFoldDB" id="A0AAE4TPM7"/>
<evidence type="ECO:0000256" key="11">
    <source>
        <dbReference type="ARBA" id="ARBA00040752"/>
    </source>
</evidence>
<feature type="region of interest" description="Disordered" evidence="12">
    <location>
        <begin position="46"/>
        <end position="71"/>
    </location>
</feature>
<dbReference type="NCBIfam" id="TIGR00350">
    <property type="entry name" value="lytR_cpsA_psr"/>
    <property type="match status" value="1"/>
</dbReference>